<keyword evidence="2" id="KW-0830">Ubiquinone</keyword>
<dbReference type="EMBL" id="AZIL01000408">
    <property type="protein sequence ID" value="EWM27784.1"/>
    <property type="molecule type" value="Genomic_DNA"/>
</dbReference>
<organism evidence="2 3">
    <name type="scientific">Nannochloropsis gaditana</name>
    <dbReference type="NCBI Taxonomy" id="72520"/>
    <lineage>
        <taxon>Eukaryota</taxon>
        <taxon>Sar</taxon>
        <taxon>Stramenopiles</taxon>
        <taxon>Ochrophyta</taxon>
        <taxon>Eustigmatophyceae</taxon>
        <taxon>Eustigmatales</taxon>
        <taxon>Monodopsidaceae</taxon>
        <taxon>Nannochloropsis</taxon>
    </lineage>
</organism>
<keyword evidence="1" id="KW-0812">Transmembrane</keyword>
<dbReference type="Proteomes" id="UP000019335">
    <property type="component" value="Chromosome 6"/>
</dbReference>
<proteinExistence type="predicted"/>
<dbReference type="OrthoDB" id="70919at2759"/>
<accession>W7U4V8</accession>
<name>W7U4V8_9STRA</name>
<dbReference type="AlphaFoldDB" id="W7U4V8"/>
<keyword evidence="1" id="KW-1133">Transmembrane helix</keyword>
<gene>
    <name evidence="2" type="ORF">Naga_101199g3</name>
</gene>
<keyword evidence="3" id="KW-1185">Reference proteome</keyword>
<dbReference type="Pfam" id="PF06522">
    <property type="entry name" value="B12D"/>
    <property type="match status" value="1"/>
</dbReference>
<feature type="transmembrane region" description="Helical" evidence="1">
    <location>
        <begin position="95"/>
        <end position="119"/>
    </location>
</feature>
<evidence type="ECO:0000313" key="3">
    <source>
        <dbReference type="Proteomes" id="UP000019335"/>
    </source>
</evidence>
<comment type="caution">
    <text evidence="2">The sequence shown here is derived from an EMBL/GenBank/DDBJ whole genome shotgun (WGS) entry which is preliminary data.</text>
</comment>
<protein>
    <submittedName>
        <fullName evidence="2">NADH-ubiquinone reductase complex 1 MLRQ subunit</fullName>
    </submittedName>
</protein>
<keyword evidence="1" id="KW-0472">Membrane</keyword>
<sequence length="139" mass="15798">MLFPLYTRSFAFIVLLIPTCFFSPHPLLLSQCRLSMHSRIFTSAIRPAFLPAGTLSLTGPAARMGSVVRQQSSTRSPVQYSSRKNFKQTWLMDGATYPIIVIITFAVTMCSGFTAYKFLHSPDNRVDPRKRTSLMRDWK</sequence>
<evidence type="ECO:0000313" key="2">
    <source>
        <dbReference type="EMBL" id="EWM27784.1"/>
    </source>
</evidence>
<reference evidence="2 3" key="1">
    <citation type="journal article" date="2014" name="Mol. Plant">
        <title>Chromosome Scale Genome Assembly and Transcriptome Profiling of Nannochloropsis gaditana in Nitrogen Depletion.</title>
        <authorList>
            <person name="Corteggiani Carpinelli E."/>
            <person name="Telatin A."/>
            <person name="Vitulo N."/>
            <person name="Forcato C."/>
            <person name="D'Angelo M."/>
            <person name="Schiavon R."/>
            <person name="Vezzi A."/>
            <person name="Giacometti G.M."/>
            <person name="Morosinotto T."/>
            <person name="Valle G."/>
        </authorList>
    </citation>
    <scope>NUCLEOTIDE SEQUENCE [LARGE SCALE GENOMIC DNA]</scope>
    <source>
        <strain evidence="2 3">B-31</strain>
    </source>
</reference>
<dbReference type="InterPro" id="IPR010530">
    <property type="entry name" value="B12D"/>
</dbReference>
<evidence type="ECO:0000256" key="1">
    <source>
        <dbReference type="SAM" id="Phobius"/>
    </source>
</evidence>